<reference evidence="3 4" key="1">
    <citation type="submission" date="2018-12" db="EMBL/GenBank/DDBJ databases">
        <title>Bacillus yapensis draft genome sequence.</title>
        <authorList>
            <person name="Yu L."/>
            <person name="Xu X."/>
            <person name="Tang X."/>
        </authorList>
    </citation>
    <scope>NUCLEOTIDE SEQUENCE [LARGE SCALE GENOMIC DNA]</scope>
    <source>
        <strain evidence="3 4">XXST-01</strain>
    </source>
</reference>
<proteinExistence type="predicted"/>
<feature type="transmembrane region" description="Helical" evidence="1">
    <location>
        <begin position="45"/>
        <end position="65"/>
    </location>
</feature>
<organism evidence="3 4">
    <name type="scientific">Bacillus yapensis</name>
    <dbReference type="NCBI Taxonomy" id="2492960"/>
    <lineage>
        <taxon>Bacteria</taxon>
        <taxon>Bacillati</taxon>
        <taxon>Bacillota</taxon>
        <taxon>Bacilli</taxon>
        <taxon>Bacillales</taxon>
        <taxon>Bacillaceae</taxon>
        <taxon>Bacillus</taxon>
    </lineage>
</organism>
<dbReference type="InterPro" id="IPR050469">
    <property type="entry name" value="Diguanylate_Cyclase"/>
</dbReference>
<feature type="transmembrane region" description="Helical" evidence="1">
    <location>
        <begin position="21"/>
        <end position="39"/>
    </location>
</feature>
<dbReference type="GO" id="GO:0005886">
    <property type="term" value="C:plasma membrane"/>
    <property type="evidence" value="ECO:0007669"/>
    <property type="project" value="TreeGrafter"/>
</dbReference>
<dbReference type="InterPro" id="IPR000160">
    <property type="entry name" value="GGDEF_dom"/>
</dbReference>
<dbReference type="Pfam" id="PF00990">
    <property type="entry name" value="GGDEF"/>
    <property type="match status" value="1"/>
</dbReference>
<dbReference type="EMBL" id="RXNT01000004">
    <property type="protein sequence ID" value="RTR33884.1"/>
    <property type="molecule type" value="Genomic_DNA"/>
</dbReference>
<dbReference type="OrthoDB" id="9759607at2"/>
<evidence type="ECO:0000313" key="3">
    <source>
        <dbReference type="EMBL" id="RTR33884.1"/>
    </source>
</evidence>
<dbReference type="Proteomes" id="UP000271374">
    <property type="component" value="Unassembled WGS sequence"/>
</dbReference>
<dbReference type="NCBIfam" id="TIGR00254">
    <property type="entry name" value="GGDEF"/>
    <property type="match status" value="1"/>
</dbReference>
<keyword evidence="4" id="KW-1185">Reference proteome</keyword>
<feature type="transmembrane region" description="Helical" evidence="1">
    <location>
        <begin position="72"/>
        <end position="91"/>
    </location>
</feature>
<feature type="domain" description="GGDEF" evidence="2">
    <location>
        <begin position="217"/>
        <end position="345"/>
    </location>
</feature>
<dbReference type="AlphaFoldDB" id="A0A3S0KT82"/>
<name>A0A3S0KT82_9BACI</name>
<dbReference type="SUPFAM" id="SSF55073">
    <property type="entry name" value="Nucleotide cyclase"/>
    <property type="match status" value="1"/>
</dbReference>
<protein>
    <submittedName>
        <fullName evidence="3">GGDEF domain-containing protein</fullName>
    </submittedName>
</protein>
<dbReference type="CDD" id="cd01949">
    <property type="entry name" value="GGDEF"/>
    <property type="match status" value="1"/>
</dbReference>
<dbReference type="GO" id="GO:0052621">
    <property type="term" value="F:diguanylate cyclase activity"/>
    <property type="evidence" value="ECO:0007669"/>
    <property type="project" value="TreeGrafter"/>
</dbReference>
<dbReference type="InterPro" id="IPR029787">
    <property type="entry name" value="Nucleotide_cyclase"/>
</dbReference>
<keyword evidence="1" id="KW-0472">Membrane</keyword>
<evidence type="ECO:0000259" key="2">
    <source>
        <dbReference type="PROSITE" id="PS50887"/>
    </source>
</evidence>
<keyword evidence="1" id="KW-1133">Transmembrane helix</keyword>
<feature type="transmembrane region" description="Helical" evidence="1">
    <location>
        <begin position="127"/>
        <end position="146"/>
    </location>
</feature>
<dbReference type="PANTHER" id="PTHR45138">
    <property type="entry name" value="REGULATORY COMPONENTS OF SENSORY TRANSDUCTION SYSTEM"/>
    <property type="match status" value="1"/>
</dbReference>
<evidence type="ECO:0000313" key="4">
    <source>
        <dbReference type="Proteomes" id="UP000271374"/>
    </source>
</evidence>
<dbReference type="FunFam" id="3.30.70.270:FF:000001">
    <property type="entry name" value="Diguanylate cyclase domain protein"/>
    <property type="match status" value="1"/>
</dbReference>
<dbReference type="SMART" id="SM00267">
    <property type="entry name" value="GGDEF"/>
    <property type="match status" value="1"/>
</dbReference>
<comment type="caution">
    <text evidence="3">The sequence shown here is derived from an EMBL/GenBank/DDBJ whole genome shotgun (WGS) entry which is preliminary data.</text>
</comment>
<accession>A0A3S0KT82</accession>
<dbReference type="GO" id="GO:1902201">
    <property type="term" value="P:negative regulation of bacterial-type flagellum-dependent cell motility"/>
    <property type="evidence" value="ECO:0007669"/>
    <property type="project" value="TreeGrafter"/>
</dbReference>
<feature type="transmembrane region" description="Helical" evidence="1">
    <location>
        <begin position="103"/>
        <end position="120"/>
    </location>
</feature>
<sequence>MKKGTCMAQQVENLEELKRKLYLFAVPFLIFALIMNNLFDASVGVGFYVDFLLILYFSIGWILIYKRILFRFVELSNLVFVSIHQITQFHQGVHENLIAKNESIGDFSMFMPLIVVFMYLSLGRKKGLLLSLILFFITLCLGIPYITEIQTYAMDSLVKYYLANIIYILAFYYLQFALGTFTELKSIKSNAYVDPLTEIANRRKMYLYLDNHLKTNDDLSVILLDIDNFKSINDHYGHDVGDEVLQEFTKLISQHLSEKDMFGRWGGEEFMVFSHTSGSDAMKLAEDLRRTVDYYSFTKVGHVTASFGVTSYRAGDTKESLFKRADVALYQSKTNGKNQVNRIDAKELGRA</sequence>
<dbReference type="PROSITE" id="PS50887">
    <property type="entry name" value="GGDEF"/>
    <property type="match status" value="1"/>
</dbReference>
<gene>
    <name evidence="3" type="ORF">EKG37_06590</name>
</gene>
<dbReference type="GO" id="GO:0043709">
    <property type="term" value="P:cell adhesion involved in single-species biofilm formation"/>
    <property type="evidence" value="ECO:0007669"/>
    <property type="project" value="TreeGrafter"/>
</dbReference>
<keyword evidence="1" id="KW-0812">Transmembrane</keyword>
<dbReference type="InterPro" id="IPR043128">
    <property type="entry name" value="Rev_trsase/Diguanyl_cyclase"/>
</dbReference>
<dbReference type="Gene3D" id="3.30.70.270">
    <property type="match status" value="1"/>
</dbReference>
<dbReference type="PANTHER" id="PTHR45138:SF9">
    <property type="entry name" value="DIGUANYLATE CYCLASE DGCM-RELATED"/>
    <property type="match status" value="1"/>
</dbReference>
<feature type="transmembrane region" description="Helical" evidence="1">
    <location>
        <begin position="158"/>
        <end position="178"/>
    </location>
</feature>
<evidence type="ECO:0000256" key="1">
    <source>
        <dbReference type="SAM" id="Phobius"/>
    </source>
</evidence>